<protein>
    <submittedName>
        <fullName evidence="4">Uncharacterized protein</fullName>
    </submittedName>
</protein>
<dbReference type="EMBL" id="CAJNRG010014461">
    <property type="protein sequence ID" value="CAF2156055.1"/>
    <property type="molecule type" value="Genomic_DNA"/>
</dbReference>
<dbReference type="EMBL" id="CAJOBG010005225">
    <property type="protein sequence ID" value="CAF4144505.1"/>
    <property type="molecule type" value="Genomic_DNA"/>
</dbReference>
<gene>
    <name evidence="4" type="ORF">OVN521_LOCUS23257</name>
    <name evidence="3" type="ORF">UXM345_LOCUS16562</name>
    <name evidence="2" type="ORF">WKI299_LOCUS34281</name>
    <name evidence="1" type="ORF">XDN619_LOCUS29582</name>
</gene>
<evidence type="ECO:0000313" key="2">
    <source>
        <dbReference type="EMBL" id="CAF2196755.1"/>
    </source>
</evidence>
<evidence type="ECO:0000313" key="3">
    <source>
        <dbReference type="EMBL" id="CAF4007519.1"/>
    </source>
</evidence>
<keyword evidence="5" id="KW-1185">Reference proteome</keyword>
<sequence length="238" mass="27215">MRQKEAAFSSSSPILKCQSSLTVHQCSSTMAIPYGTTTSIPMFNKNSIREKSPSRFSYLIRPIAPCILGTEIYDDELVNDDEFFLTAGGIVHSCPNIYELLINDDCEHRQCQSCDHFMFIHEQTTSINTHLNTYDTEFNRYSILPRFQPISSSLRSTDSINSEIELYKERHAFGLSRNYQNAVSMNSSLLPKIWKSDNYLLCIPALHRGFSLSTSIDTNKRSHSNNIPIRQIFTSRCF</sequence>
<comment type="caution">
    <text evidence="4">The sequence shown here is derived from an EMBL/GenBank/DDBJ whole genome shotgun (WGS) entry which is preliminary data.</text>
</comment>
<name>A0A819XN74_9BILA</name>
<dbReference type="Proteomes" id="UP000663866">
    <property type="component" value="Unassembled WGS sequence"/>
</dbReference>
<evidence type="ECO:0000313" key="4">
    <source>
        <dbReference type="EMBL" id="CAF4144505.1"/>
    </source>
</evidence>
<accession>A0A819XN74</accession>
<organism evidence="4 5">
    <name type="scientific">Rotaria magnacalcarata</name>
    <dbReference type="NCBI Taxonomy" id="392030"/>
    <lineage>
        <taxon>Eukaryota</taxon>
        <taxon>Metazoa</taxon>
        <taxon>Spiralia</taxon>
        <taxon>Gnathifera</taxon>
        <taxon>Rotifera</taxon>
        <taxon>Eurotatoria</taxon>
        <taxon>Bdelloidea</taxon>
        <taxon>Philodinida</taxon>
        <taxon>Philodinidae</taxon>
        <taxon>Rotaria</taxon>
    </lineage>
</organism>
<evidence type="ECO:0000313" key="1">
    <source>
        <dbReference type="EMBL" id="CAF2156055.1"/>
    </source>
</evidence>
<proteinExistence type="predicted"/>
<evidence type="ECO:0000313" key="5">
    <source>
        <dbReference type="Proteomes" id="UP000663866"/>
    </source>
</evidence>
<reference evidence="4" key="1">
    <citation type="submission" date="2021-02" db="EMBL/GenBank/DDBJ databases">
        <authorList>
            <person name="Nowell W R."/>
        </authorList>
    </citation>
    <scope>NUCLEOTIDE SEQUENCE</scope>
</reference>
<dbReference type="EMBL" id="CAJOBF010002066">
    <property type="protein sequence ID" value="CAF4007519.1"/>
    <property type="molecule type" value="Genomic_DNA"/>
</dbReference>
<dbReference type="EMBL" id="CAJNRF010016388">
    <property type="protein sequence ID" value="CAF2196755.1"/>
    <property type="molecule type" value="Genomic_DNA"/>
</dbReference>
<dbReference type="Proteomes" id="UP000663887">
    <property type="component" value="Unassembled WGS sequence"/>
</dbReference>
<dbReference type="Proteomes" id="UP000663856">
    <property type="component" value="Unassembled WGS sequence"/>
</dbReference>
<dbReference type="AlphaFoldDB" id="A0A819XN74"/>
<dbReference type="Proteomes" id="UP000663842">
    <property type="component" value="Unassembled WGS sequence"/>
</dbReference>